<dbReference type="GO" id="GO:0008932">
    <property type="term" value="F:lytic endotransglycosylase activity"/>
    <property type="evidence" value="ECO:0007669"/>
    <property type="project" value="UniProtKB-UniRule"/>
</dbReference>
<dbReference type="EMBL" id="QOPD01000002">
    <property type="protein sequence ID" value="RCL38858.1"/>
    <property type="molecule type" value="Genomic_DNA"/>
</dbReference>
<keyword evidence="7" id="KW-0997">Cell inner membrane</keyword>
<dbReference type="PANTHER" id="PTHR30518">
    <property type="entry name" value="ENDOLYTIC MUREIN TRANSGLYCOSYLASE"/>
    <property type="match status" value="1"/>
</dbReference>
<evidence type="ECO:0000256" key="1">
    <source>
        <dbReference type="ARBA" id="ARBA00022475"/>
    </source>
</evidence>
<keyword evidence="6 7" id="KW-0961">Cell wall biogenesis/degradation</keyword>
<dbReference type="GO" id="GO:0005886">
    <property type="term" value="C:plasma membrane"/>
    <property type="evidence" value="ECO:0007669"/>
    <property type="project" value="UniProtKB-UniRule"/>
</dbReference>
<keyword evidence="4 7" id="KW-0472">Membrane</keyword>
<keyword evidence="2 7" id="KW-0812">Transmembrane</keyword>
<dbReference type="Gene3D" id="3.30.160.60">
    <property type="entry name" value="Classic Zinc Finger"/>
    <property type="match status" value="1"/>
</dbReference>
<comment type="catalytic activity">
    <reaction evidence="7">
        <text>a peptidoglycan chain = a peptidoglycan chain with N-acetyl-1,6-anhydromuramyl-[peptide] at the reducing end + a peptidoglycan chain with N-acetylglucosamine at the non-reducing end.</text>
        <dbReference type="EC" id="4.2.2.29"/>
    </reaction>
</comment>
<comment type="similarity">
    <text evidence="7">Belongs to the transglycosylase MltG family.</text>
</comment>
<dbReference type="InterPro" id="IPR003770">
    <property type="entry name" value="MLTG-like"/>
</dbReference>
<accession>A0A368BNF9</accession>
<dbReference type="GO" id="GO:0071555">
    <property type="term" value="P:cell wall organization"/>
    <property type="evidence" value="ECO:0007669"/>
    <property type="project" value="UniProtKB-KW"/>
</dbReference>
<evidence type="ECO:0000256" key="7">
    <source>
        <dbReference type="HAMAP-Rule" id="MF_02065"/>
    </source>
</evidence>
<gene>
    <name evidence="7 8" type="primary">mltG</name>
    <name evidence="8" type="ORF">DBW97_02255</name>
</gene>
<comment type="function">
    <text evidence="7">Functions as a peptidoglycan terminase that cleaves nascent peptidoglycan strands endolytically to terminate their elongation.</text>
</comment>
<protein>
    <recommendedName>
        <fullName evidence="7">Endolytic murein transglycosylase</fullName>
        <ecNumber evidence="7">4.2.2.29</ecNumber>
    </recommendedName>
    <alternativeName>
        <fullName evidence="7">Peptidoglycan lytic transglycosylase</fullName>
    </alternativeName>
    <alternativeName>
        <fullName evidence="7">Peptidoglycan polymerization terminase</fullName>
    </alternativeName>
</protein>
<sequence>MTKPKESLQFKVQLSGSKAIAKKTLVVTVIIGVLLFTAKLSYSVNQKIPLIEENASFVIKKGETFNSVIERISAEFGTSDLFWTKLVYKIHGTPIVKAGRYNIYPETRLNKLIDRFSEGDIERFRFTIIEGTIASRAAFKLKDIIEINNLDIVLDEEIKAFFSKEAVLFPDTYFFSDSDDLKRVLQSSQESLKQYLQDLWQQKPASNPLKTPEEALVLASMIEREAMLTSEQETIASVFLFRLVKGMRLQSDPTSSYGYYQDYGEKIGRKVLVDQNEFNTYKIDGLPPSPICYPSKSAIEAAILSVPGEYLFFVAKGDGSHVFSKNYEDHNKAVKKYIYSK</sequence>
<dbReference type="NCBIfam" id="TIGR00247">
    <property type="entry name" value="endolytic transglycosylase MltG"/>
    <property type="match status" value="1"/>
</dbReference>
<keyword evidence="5 7" id="KW-0456">Lyase</keyword>
<dbReference type="PANTHER" id="PTHR30518:SF2">
    <property type="entry name" value="ENDOLYTIC MUREIN TRANSGLYCOSYLASE"/>
    <property type="match status" value="1"/>
</dbReference>
<dbReference type="AlphaFoldDB" id="A0A368BNF9"/>
<evidence type="ECO:0000256" key="6">
    <source>
        <dbReference type="ARBA" id="ARBA00023316"/>
    </source>
</evidence>
<dbReference type="Proteomes" id="UP000252147">
    <property type="component" value="Unassembled WGS sequence"/>
</dbReference>
<evidence type="ECO:0000313" key="9">
    <source>
        <dbReference type="Proteomes" id="UP000252147"/>
    </source>
</evidence>
<comment type="caution">
    <text evidence="8">The sequence shown here is derived from an EMBL/GenBank/DDBJ whole genome shotgun (WGS) entry which is preliminary data.</text>
</comment>
<evidence type="ECO:0000256" key="5">
    <source>
        <dbReference type="ARBA" id="ARBA00023239"/>
    </source>
</evidence>
<dbReference type="HAMAP" id="MF_02065">
    <property type="entry name" value="MltG"/>
    <property type="match status" value="1"/>
</dbReference>
<keyword evidence="1 7" id="KW-1003">Cell membrane</keyword>
<dbReference type="Pfam" id="PF02618">
    <property type="entry name" value="YceG"/>
    <property type="match status" value="1"/>
</dbReference>
<evidence type="ECO:0000256" key="2">
    <source>
        <dbReference type="ARBA" id="ARBA00022692"/>
    </source>
</evidence>
<name>A0A368BNF9_9GAMM</name>
<dbReference type="GO" id="GO:0009252">
    <property type="term" value="P:peptidoglycan biosynthetic process"/>
    <property type="evidence" value="ECO:0007669"/>
    <property type="project" value="UniProtKB-UniRule"/>
</dbReference>
<reference evidence="8 9" key="1">
    <citation type="journal article" date="2018" name="Microbiome">
        <title>Fine metagenomic profile of the Mediterranean stratified and mixed water columns revealed by assembly and recruitment.</title>
        <authorList>
            <person name="Haro-Moreno J.M."/>
            <person name="Lopez-Perez M."/>
            <person name="De La Torre J.R."/>
            <person name="Picazo A."/>
            <person name="Camacho A."/>
            <person name="Rodriguez-Valera F."/>
        </authorList>
    </citation>
    <scope>NUCLEOTIDE SEQUENCE [LARGE SCALE GENOMIC DNA]</scope>
    <source>
        <strain evidence="8">MED-G83</strain>
    </source>
</reference>
<evidence type="ECO:0000256" key="3">
    <source>
        <dbReference type="ARBA" id="ARBA00022989"/>
    </source>
</evidence>
<proteinExistence type="inferred from homology"/>
<dbReference type="EC" id="4.2.2.29" evidence="7"/>
<feature type="site" description="Important for catalytic activity" evidence="7">
    <location>
        <position position="225"/>
    </location>
</feature>
<organism evidence="8 9">
    <name type="scientific">SAR86 cluster bacterium</name>
    <dbReference type="NCBI Taxonomy" id="2030880"/>
    <lineage>
        <taxon>Bacteria</taxon>
        <taxon>Pseudomonadati</taxon>
        <taxon>Pseudomonadota</taxon>
        <taxon>Gammaproteobacteria</taxon>
        <taxon>SAR86 cluster</taxon>
    </lineage>
</organism>
<evidence type="ECO:0000313" key="8">
    <source>
        <dbReference type="EMBL" id="RCL38858.1"/>
    </source>
</evidence>
<evidence type="ECO:0000256" key="4">
    <source>
        <dbReference type="ARBA" id="ARBA00023136"/>
    </source>
</evidence>
<keyword evidence="3 7" id="KW-1133">Transmembrane helix</keyword>